<feature type="compositionally biased region" description="Polar residues" evidence="1">
    <location>
        <begin position="660"/>
        <end position="671"/>
    </location>
</feature>
<dbReference type="EMBL" id="JAIWYP010000010">
    <property type="protein sequence ID" value="KAH3753168.1"/>
    <property type="molecule type" value="Genomic_DNA"/>
</dbReference>
<feature type="compositionally biased region" description="Polar residues" evidence="1">
    <location>
        <begin position="742"/>
        <end position="762"/>
    </location>
</feature>
<accession>A0A9D4DQH0</accession>
<gene>
    <name evidence="3" type="ORF">DPMN_187799</name>
</gene>
<reference evidence="3" key="1">
    <citation type="journal article" date="2019" name="bioRxiv">
        <title>The Genome of the Zebra Mussel, Dreissena polymorpha: A Resource for Invasive Species Research.</title>
        <authorList>
            <person name="McCartney M.A."/>
            <person name="Auch B."/>
            <person name="Kono T."/>
            <person name="Mallez S."/>
            <person name="Zhang Y."/>
            <person name="Obille A."/>
            <person name="Becker A."/>
            <person name="Abrahante J.E."/>
            <person name="Garbe J."/>
            <person name="Badalamenti J.P."/>
            <person name="Herman A."/>
            <person name="Mangelson H."/>
            <person name="Liachko I."/>
            <person name="Sullivan S."/>
            <person name="Sone E.D."/>
            <person name="Koren S."/>
            <person name="Silverstein K.A.T."/>
            <person name="Beckman K.B."/>
            <person name="Gohl D.M."/>
        </authorList>
    </citation>
    <scope>NUCLEOTIDE SEQUENCE</scope>
    <source>
        <strain evidence="3">Duluth1</strain>
        <tissue evidence="3">Whole animal</tissue>
    </source>
</reference>
<dbReference type="PROSITE" id="PS50853">
    <property type="entry name" value="FN3"/>
    <property type="match status" value="1"/>
</dbReference>
<comment type="caution">
    <text evidence="3">The sequence shown here is derived from an EMBL/GenBank/DDBJ whole genome shotgun (WGS) entry which is preliminary data.</text>
</comment>
<name>A0A9D4DQH0_DREPO</name>
<feature type="compositionally biased region" description="Basic and acidic residues" evidence="1">
    <location>
        <begin position="639"/>
        <end position="659"/>
    </location>
</feature>
<dbReference type="SMART" id="SM00060">
    <property type="entry name" value="FN3"/>
    <property type="match status" value="1"/>
</dbReference>
<proteinExistence type="predicted"/>
<protein>
    <recommendedName>
        <fullName evidence="2">Fibronectin type-III domain-containing protein</fullName>
    </recommendedName>
</protein>
<evidence type="ECO:0000313" key="3">
    <source>
        <dbReference type="EMBL" id="KAH3753168.1"/>
    </source>
</evidence>
<feature type="domain" description="Fibronectin type-III" evidence="2">
    <location>
        <begin position="10"/>
        <end position="106"/>
    </location>
</feature>
<dbReference type="SUPFAM" id="SSF49265">
    <property type="entry name" value="Fibronectin type III"/>
    <property type="match status" value="1"/>
</dbReference>
<reference evidence="3" key="2">
    <citation type="submission" date="2020-11" db="EMBL/GenBank/DDBJ databases">
        <authorList>
            <person name="McCartney M.A."/>
            <person name="Auch B."/>
            <person name="Kono T."/>
            <person name="Mallez S."/>
            <person name="Becker A."/>
            <person name="Gohl D.M."/>
            <person name="Silverstein K.A.T."/>
            <person name="Koren S."/>
            <person name="Bechman K.B."/>
            <person name="Herman A."/>
            <person name="Abrahante J.E."/>
            <person name="Garbe J."/>
        </authorList>
    </citation>
    <scope>NUCLEOTIDE SEQUENCE</scope>
    <source>
        <strain evidence="3">Duluth1</strain>
        <tissue evidence="3">Whole animal</tissue>
    </source>
</reference>
<dbReference type="Gene3D" id="2.60.40.10">
    <property type="entry name" value="Immunoglobulins"/>
    <property type="match status" value="1"/>
</dbReference>
<dbReference type="InterPro" id="IPR036116">
    <property type="entry name" value="FN3_sf"/>
</dbReference>
<feature type="region of interest" description="Disordered" evidence="1">
    <location>
        <begin position="639"/>
        <end position="682"/>
    </location>
</feature>
<evidence type="ECO:0000256" key="1">
    <source>
        <dbReference type="SAM" id="MobiDB-lite"/>
    </source>
</evidence>
<feature type="region of interest" description="Disordered" evidence="1">
    <location>
        <begin position="605"/>
        <end position="626"/>
    </location>
</feature>
<dbReference type="AlphaFoldDB" id="A0A9D4DQH0"/>
<sequence>MLVSEIPRVKFDSPEVYDMDDTSLSLRWKTVDVPAFTYDEEPLLFIIERQILPSYEWEPVVTNISDRSYIVRDLLPYRDYNFRVRGVHPSGYTAPSPAVPVYRRPSESKLDAVGVDSATISKSSQTAVRAISSVSNMSLWHKQYSELETISRTLPPRYGYPSLHRRYTLANIYDVKPIEQPIVKPLVVEPRFKREEAYVYQRSQSPSKTLDVGPVVKLPPVKDSRERKLDQKYDLYQWYLQRRRFSEAGLEDVRRRNERSRRDQMYQQHRREILIEAPMRALPPKSRSVSFRTHDRTEIFTEPSIRDPSVADRYEDIKTPYIVAAGHWRFARRHSVALDYEDYIHLMKAQEKQRRLVSEARLRSIKPRPKTDIDLISQSQDEYFRGTYFIVEDEVNLRDRKPTIARRSLSQERDPGYFIISKFSLSVSGVKAHKPTRPASLSRDRHLFVRPVSLEPSPVVKQDFRNRTSFISKQSYHRSMTPDQLSTHKTRSLTPDLHLSARTRSLTPDMEELRRTLQRRSDNVANELMRPIFRRSSISRASTDRASVRRSSPPRHSSPHIPASQPFIKPRSQSISVPAAGPKFNRDIADSKSLISSYETIDHRSSNQLALSRGSSVARSVRARSNSVADLRLDPRFTSMRRESVSSKPPVHEDTKSDPRFTSTPRGSMSSVPRERRRSNSQYNLQLDARFAQQRRSSIVSSTNEDLKSKLDTLTSQMSVPKSRRSSRPVIKFKSSKGEGSVSENDWQPQSSRLSTIYHQLK</sequence>
<feature type="compositionally biased region" description="Low complexity" evidence="1">
    <location>
        <begin position="612"/>
        <end position="626"/>
    </location>
</feature>
<feature type="region of interest" description="Disordered" evidence="1">
    <location>
        <begin position="712"/>
        <end position="762"/>
    </location>
</feature>
<evidence type="ECO:0000259" key="2">
    <source>
        <dbReference type="PROSITE" id="PS50853"/>
    </source>
</evidence>
<dbReference type="Proteomes" id="UP000828390">
    <property type="component" value="Unassembled WGS sequence"/>
</dbReference>
<dbReference type="InterPro" id="IPR003961">
    <property type="entry name" value="FN3_dom"/>
</dbReference>
<dbReference type="InterPro" id="IPR013783">
    <property type="entry name" value="Ig-like_fold"/>
</dbReference>
<feature type="compositionally biased region" description="Low complexity" evidence="1">
    <location>
        <begin position="549"/>
        <end position="564"/>
    </location>
</feature>
<dbReference type="CDD" id="cd00063">
    <property type="entry name" value="FN3"/>
    <property type="match status" value="1"/>
</dbReference>
<feature type="region of interest" description="Disordered" evidence="1">
    <location>
        <begin position="535"/>
        <end position="585"/>
    </location>
</feature>
<organism evidence="3 4">
    <name type="scientific">Dreissena polymorpha</name>
    <name type="common">Zebra mussel</name>
    <name type="synonym">Mytilus polymorpha</name>
    <dbReference type="NCBI Taxonomy" id="45954"/>
    <lineage>
        <taxon>Eukaryota</taxon>
        <taxon>Metazoa</taxon>
        <taxon>Spiralia</taxon>
        <taxon>Lophotrochozoa</taxon>
        <taxon>Mollusca</taxon>
        <taxon>Bivalvia</taxon>
        <taxon>Autobranchia</taxon>
        <taxon>Heteroconchia</taxon>
        <taxon>Euheterodonta</taxon>
        <taxon>Imparidentia</taxon>
        <taxon>Neoheterodontei</taxon>
        <taxon>Myida</taxon>
        <taxon>Dreissenoidea</taxon>
        <taxon>Dreissenidae</taxon>
        <taxon>Dreissena</taxon>
    </lineage>
</organism>
<keyword evidence="4" id="KW-1185">Reference proteome</keyword>
<evidence type="ECO:0000313" key="4">
    <source>
        <dbReference type="Proteomes" id="UP000828390"/>
    </source>
</evidence>